<dbReference type="AlphaFoldDB" id="A0A810Q2T0"/>
<name>A0A810Q2T0_9FIRM</name>
<accession>A0A810Q2T0</accession>
<sequence>MTHYIRVSLAWGIFFCKKEAALFTKALQKKGCPVGAEFTAKIGFAHLRCMECLGMIFEIFVEFL</sequence>
<reference evidence="1" key="1">
    <citation type="submission" date="2020-09" db="EMBL/GenBank/DDBJ databases">
        <title>New species isolated from human feces.</title>
        <authorList>
            <person name="Kitahara M."/>
            <person name="Shigeno Y."/>
            <person name="Shime M."/>
            <person name="Matsumoto Y."/>
            <person name="Nakamura S."/>
            <person name="Motooka D."/>
            <person name="Fukuoka S."/>
            <person name="Nishikawa H."/>
            <person name="Benno Y."/>
        </authorList>
    </citation>
    <scope>NUCLEOTIDE SEQUENCE</scope>
    <source>
        <strain evidence="1">MM35</strain>
        <plasmid evidence="1">pMM35_01</plasmid>
    </source>
</reference>
<keyword evidence="2" id="KW-1185">Reference proteome</keyword>
<dbReference type="EMBL" id="AP023416">
    <property type="protein sequence ID" value="BCK79761.1"/>
    <property type="molecule type" value="Genomic_DNA"/>
</dbReference>
<gene>
    <name evidence="1" type="ORF">MM35RIKEN_19530</name>
</gene>
<dbReference type="KEGG" id="vfa:MM35RIKEN_19530"/>
<keyword evidence="1" id="KW-0614">Plasmid</keyword>
<proteinExistence type="predicted"/>
<geneLocation type="plasmid" evidence="1 2">
    <name>pMM35_01</name>
</geneLocation>
<dbReference type="Proteomes" id="UP000681343">
    <property type="component" value="Plasmid pMM35_01"/>
</dbReference>
<protein>
    <submittedName>
        <fullName evidence="1">Uncharacterized protein</fullName>
    </submittedName>
</protein>
<organism evidence="1 2">
    <name type="scientific">Vescimonas fastidiosa</name>
    <dbReference type="NCBI Taxonomy" id="2714353"/>
    <lineage>
        <taxon>Bacteria</taxon>
        <taxon>Bacillati</taxon>
        <taxon>Bacillota</taxon>
        <taxon>Clostridia</taxon>
        <taxon>Eubacteriales</taxon>
        <taxon>Oscillospiraceae</taxon>
        <taxon>Vescimonas</taxon>
    </lineage>
</organism>
<evidence type="ECO:0000313" key="1">
    <source>
        <dbReference type="EMBL" id="BCK79761.1"/>
    </source>
</evidence>
<evidence type="ECO:0000313" key="2">
    <source>
        <dbReference type="Proteomes" id="UP000681343"/>
    </source>
</evidence>